<evidence type="ECO:0000313" key="4">
    <source>
        <dbReference type="EMBL" id="KAK3234962.1"/>
    </source>
</evidence>
<sequence>MHPCFSAILPSPGAISPSVAVFWLMPVSTVAGPGGRPVPPSVADALHAAATALPLSTTDILTLEEERRAASPPVAKTTADLLGEFGGGGPSAEDTGEDGSSLSLPPTPAPGLALRVVGECHVGATLTAAGTVPGEARCRFRWFRVSGDGESQKEEKIDDAKTPRYRLTSDDIGHRLRVVAILAATADSESTAAWSMSEVILGSPPPPAARAAPIASHGPLSLSLFGGQESSPATAASTDTDGEEDHDLMNVERPSTGSPEGGVSFSGRPGTDLPVRASATAGMEGRGEGLEGPGGWVPEEQRGRYLEAWKALLEVCAGYLEDGACMIVAAHEAGILQELLACKEGRAQVKALGLVYFAAMAVLSTVAQVEETWGYTGIASADHSLECIRSFGARCRTAWEGRRADASMVEGTPSSLQAVTTQLGKAQRDAAVKEAPEVTELLALLQQAPATTPHKSSKEGVCQLTLLPLERLQEHAGVERWLGKMYLRPVANLWANSISRDPPVLPMLIL</sequence>
<feature type="domain" description="Synergin gamma C-terminal" evidence="3">
    <location>
        <begin position="300"/>
        <end position="505"/>
    </location>
</feature>
<dbReference type="Proteomes" id="UP001190700">
    <property type="component" value="Unassembled WGS sequence"/>
</dbReference>
<dbReference type="InterPro" id="IPR056284">
    <property type="entry name" value="AIR9-like_A9"/>
</dbReference>
<evidence type="ECO:0000256" key="1">
    <source>
        <dbReference type="SAM" id="MobiDB-lite"/>
    </source>
</evidence>
<dbReference type="PANTHER" id="PTHR35701:SF1">
    <property type="entry name" value="OS11G0148400 PROTEIN"/>
    <property type="match status" value="1"/>
</dbReference>
<dbReference type="Pfam" id="PF23197">
    <property type="entry name" value="IG_AIR9"/>
    <property type="match status" value="1"/>
</dbReference>
<accession>A0AAE0BEH3</accession>
<name>A0AAE0BEH3_9CHLO</name>
<dbReference type="EMBL" id="LGRX02035409">
    <property type="protein sequence ID" value="KAK3234962.1"/>
    <property type="molecule type" value="Genomic_DNA"/>
</dbReference>
<protein>
    <submittedName>
        <fullName evidence="4">Uncharacterized protein</fullName>
    </submittedName>
</protein>
<comment type="caution">
    <text evidence="4">The sequence shown here is derived from an EMBL/GenBank/DDBJ whole genome shotgun (WGS) entry which is preliminary data.</text>
</comment>
<dbReference type="Gene3D" id="2.60.40.2700">
    <property type="match status" value="1"/>
</dbReference>
<evidence type="ECO:0000259" key="2">
    <source>
        <dbReference type="Pfam" id="PF23197"/>
    </source>
</evidence>
<proteinExistence type="predicted"/>
<keyword evidence="5" id="KW-1185">Reference proteome</keyword>
<dbReference type="Pfam" id="PF25999">
    <property type="entry name" value="SYNRG_C"/>
    <property type="match status" value="1"/>
</dbReference>
<evidence type="ECO:0000259" key="3">
    <source>
        <dbReference type="Pfam" id="PF25999"/>
    </source>
</evidence>
<dbReference type="InterPro" id="IPR059024">
    <property type="entry name" value="SYNRG_C"/>
</dbReference>
<feature type="compositionally biased region" description="Polar residues" evidence="1">
    <location>
        <begin position="228"/>
        <end position="239"/>
    </location>
</feature>
<organism evidence="4 5">
    <name type="scientific">Cymbomonas tetramitiformis</name>
    <dbReference type="NCBI Taxonomy" id="36881"/>
    <lineage>
        <taxon>Eukaryota</taxon>
        <taxon>Viridiplantae</taxon>
        <taxon>Chlorophyta</taxon>
        <taxon>Pyramimonadophyceae</taxon>
        <taxon>Pyramimonadales</taxon>
        <taxon>Pyramimonadaceae</taxon>
        <taxon>Cymbomonas</taxon>
    </lineage>
</organism>
<feature type="region of interest" description="Disordered" evidence="1">
    <location>
        <begin position="222"/>
        <end position="272"/>
    </location>
</feature>
<dbReference type="AlphaFoldDB" id="A0AAE0BEH3"/>
<feature type="domain" description="AIR9-like A9" evidence="2">
    <location>
        <begin position="114"/>
        <end position="179"/>
    </location>
</feature>
<feature type="region of interest" description="Disordered" evidence="1">
    <location>
        <begin position="81"/>
        <end position="107"/>
    </location>
</feature>
<evidence type="ECO:0000313" key="5">
    <source>
        <dbReference type="Proteomes" id="UP001190700"/>
    </source>
</evidence>
<reference evidence="4 5" key="1">
    <citation type="journal article" date="2015" name="Genome Biol. Evol.">
        <title>Comparative Genomics of a Bacterivorous Green Alga Reveals Evolutionary Causalities and Consequences of Phago-Mixotrophic Mode of Nutrition.</title>
        <authorList>
            <person name="Burns J.A."/>
            <person name="Paasch A."/>
            <person name="Narechania A."/>
            <person name="Kim E."/>
        </authorList>
    </citation>
    <scope>NUCLEOTIDE SEQUENCE [LARGE SCALE GENOMIC DNA]</scope>
    <source>
        <strain evidence="4 5">PLY_AMNH</strain>
    </source>
</reference>
<gene>
    <name evidence="4" type="ORF">CYMTET_54812</name>
</gene>
<dbReference type="PANTHER" id="PTHR35701">
    <property type="entry name" value="OS11G0148400 PROTEIN"/>
    <property type="match status" value="1"/>
</dbReference>